<dbReference type="PANTHER" id="PTHR42709:SF2">
    <property type="entry name" value="INNER MEMBRANE PROTEIN YOHD"/>
    <property type="match status" value="1"/>
</dbReference>
<dbReference type="Pfam" id="PF09335">
    <property type="entry name" value="VTT_dom"/>
    <property type="match status" value="1"/>
</dbReference>
<feature type="transmembrane region" description="Helical" evidence="1">
    <location>
        <begin position="12"/>
        <end position="34"/>
    </location>
</feature>
<evidence type="ECO:0000313" key="4">
    <source>
        <dbReference type="Proteomes" id="UP001365846"/>
    </source>
</evidence>
<evidence type="ECO:0000313" key="3">
    <source>
        <dbReference type="EMBL" id="MEJ8812614.1"/>
    </source>
</evidence>
<proteinExistence type="predicted"/>
<evidence type="ECO:0000256" key="1">
    <source>
        <dbReference type="SAM" id="Phobius"/>
    </source>
</evidence>
<protein>
    <submittedName>
        <fullName evidence="3">DedA family protein</fullName>
    </submittedName>
</protein>
<comment type="caution">
    <text evidence="3">The sequence shown here is derived from an EMBL/GenBank/DDBJ whole genome shotgun (WGS) entry which is preliminary data.</text>
</comment>
<name>A0ABU8VIA6_9BURK</name>
<gene>
    <name evidence="3" type="ORF">WKW77_16130</name>
</gene>
<dbReference type="Proteomes" id="UP001365846">
    <property type="component" value="Unassembled WGS sequence"/>
</dbReference>
<keyword evidence="4" id="KW-1185">Reference proteome</keyword>
<dbReference type="PANTHER" id="PTHR42709">
    <property type="entry name" value="ALKALINE PHOSPHATASE LIKE PROTEIN"/>
    <property type="match status" value="1"/>
</dbReference>
<dbReference type="EMBL" id="JBBKZU010000006">
    <property type="protein sequence ID" value="MEJ8812614.1"/>
    <property type="molecule type" value="Genomic_DNA"/>
</dbReference>
<keyword evidence="1" id="KW-1133">Transmembrane helix</keyword>
<feature type="transmembrane region" description="Helical" evidence="1">
    <location>
        <begin position="120"/>
        <end position="143"/>
    </location>
</feature>
<feature type="transmembrane region" description="Helical" evidence="1">
    <location>
        <begin position="40"/>
        <end position="60"/>
    </location>
</feature>
<evidence type="ECO:0000259" key="2">
    <source>
        <dbReference type="Pfam" id="PF09335"/>
    </source>
</evidence>
<feature type="domain" description="VTT" evidence="2">
    <location>
        <begin position="23"/>
        <end position="142"/>
    </location>
</feature>
<keyword evidence="1" id="KW-0812">Transmembrane</keyword>
<dbReference type="RefSeq" id="WP_340357862.1">
    <property type="nucleotide sequence ID" value="NZ_JBBKZU010000006.1"/>
</dbReference>
<dbReference type="InterPro" id="IPR032816">
    <property type="entry name" value="VTT_dom"/>
</dbReference>
<feature type="transmembrane region" description="Helical" evidence="1">
    <location>
        <begin position="163"/>
        <end position="180"/>
    </location>
</feature>
<dbReference type="InterPro" id="IPR051311">
    <property type="entry name" value="DedA_domain"/>
</dbReference>
<sequence length="184" mass="20377">MHLSEFLQNYGYLAVFLGGLFEGETILMLGAFAVHQGYLSLGPLIACGAAAAFCTDQFYFHLGRRKGTELLAKRPKLRSYVERIDGFVTRHPVATIFVMRFAWGLRIAMPLTLGMGRMAALPYAAFCAIAAVVWSAVISLFGIKVTGWIHALVGHLRPHEHTLIASALAITVALALFRQWRTRR</sequence>
<accession>A0ABU8VIA6</accession>
<reference evidence="3 4" key="1">
    <citation type="submission" date="2024-03" db="EMBL/GenBank/DDBJ databases">
        <title>Novel species of the genus Variovorax.</title>
        <authorList>
            <person name="Liu Q."/>
            <person name="Xin Y.-H."/>
        </authorList>
    </citation>
    <scope>NUCLEOTIDE SEQUENCE [LARGE SCALE GENOMIC DNA]</scope>
    <source>
        <strain evidence="3 4">KACC 18899</strain>
    </source>
</reference>
<organism evidence="3 4">
    <name type="scientific">Variovorax ureilyticus</name>
    <dbReference type="NCBI Taxonomy" id="1836198"/>
    <lineage>
        <taxon>Bacteria</taxon>
        <taxon>Pseudomonadati</taxon>
        <taxon>Pseudomonadota</taxon>
        <taxon>Betaproteobacteria</taxon>
        <taxon>Burkholderiales</taxon>
        <taxon>Comamonadaceae</taxon>
        <taxon>Variovorax</taxon>
    </lineage>
</organism>
<keyword evidence="1" id="KW-0472">Membrane</keyword>